<gene>
    <name evidence="1" type="ORF">LSAA_13977</name>
</gene>
<sequence>MEKAINDNILYDSSMHLHEKNVRKLHDHCGDTGTPLNPKKSHYGQTEFKFAGFRVTSQFIQADAEKLKAITLFPTPKNISDLHSFLGLIEQLAGFSNSVSAKFMPLHPLLSPKIHTSGKRIISVLSKRSKSA</sequence>
<dbReference type="GO" id="GO:0071897">
    <property type="term" value="P:DNA biosynthetic process"/>
    <property type="evidence" value="ECO:0007669"/>
    <property type="project" value="UniProtKB-ARBA"/>
</dbReference>
<proteinExistence type="predicted"/>
<dbReference type="PANTHER" id="PTHR37984:SF5">
    <property type="entry name" value="PROTEIN NYNRIN-LIKE"/>
    <property type="match status" value="1"/>
</dbReference>
<accession>A0A7R8D4F2</accession>
<dbReference type="EMBL" id="HG994587">
    <property type="protein sequence ID" value="CAF3021362.1"/>
    <property type="molecule type" value="Genomic_DNA"/>
</dbReference>
<dbReference type="PANTHER" id="PTHR37984">
    <property type="entry name" value="PROTEIN CBG26694"/>
    <property type="match status" value="1"/>
</dbReference>
<name>A0A7R8D4F2_LEPSM</name>
<protein>
    <submittedName>
        <fullName evidence="1">(salmon louse) hypothetical protein</fullName>
    </submittedName>
</protein>
<dbReference type="InterPro" id="IPR043128">
    <property type="entry name" value="Rev_trsase/Diguanyl_cyclase"/>
</dbReference>
<dbReference type="SUPFAM" id="SSF56672">
    <property type="entry name" value="DNA/RNA polymerases"/>
    <property type="match status" value="1"/>
</dbReference>
<dbReference type="Gene3D" id="3.30.70.270">
    <property type="match status" value="2"/>
</dbReference>
<keyword evidence="2" id="KW-1185">Reference proteome</keyword>
<evidence type="ECO:0000313" key="2">
    <source>
        <dbReference type="Proteomes" id="UP000675881"/>
    </source>
</evidence>
<organism evidence="1 2">
    <name type="scientific">Lepeophtheirus salmonis</name>
    <name type="common">Salmon louse</name>
    <name type="synonym">Caligus salmonis</name>
    <dbReference type="NCBI Taxonomy" id="72036"/>
    <lineage>
        <taxon>Eukaryota</taxon>
        <taxon>Metazoa</taxon>
        <taxon>Ecdysozoa</taxon>
        <taxon>Arthropoda</taxon>
        <taxon>Crustacea</taxon>
        <taxon>Multicrustacea</taxon>
        <taxon>Hexanauplia</taxon>
        <taxon>Copepoda</taxon>
        <taxon>Siphonostomatoida</taxon>
        <taxon>Caligidae</taxon>
        <taxon>Lepeophtheirus</taxon>
    </lineage>
</organism>
<reference evidence="1" key="1">
    <citation type="submission" date="2021-02" db="EMBL/GenBank/DDBJ databases">
        <authorList>
            <person name="Bekaert M."/>
        </authorList>
    </citation>
    <scope>NUCLEOTIDE SEQUENCE</scope>
    <source>
        <strain evidence="1">IoA-00</strain>
    </source>
</reference>
<dbReference type="InterPro" id="IPR043502">
    <property type="entry name" value="DNA/RNA_pol_sf"/>
</dbReference>
<dbReference type="Proteomes" id="UP000675881">
    <property type="component" value="Chromosome 8"/>
</dbReference>
<dbReference type="InterPro" id="IPR050951">
    <property type="entry name" value="Retrovirus_Pol_polyprotein"/>
</dbReference>
<dbReference type="AlphaFoldDB" id="A0A7R8D4F2"/>
<evidence type="ECO:0000313" key="1">
    <source>
        <dbReference type="EMBL" id="CAF3021362.1"/>
    </source>
</evidence>